<proteinExistence type="predicted"/>
<dbReference type="AlphaFoldDB" id="E6MN81"/>
<evidence type="ECO:0000313" key="2">
    <source>
        <dbReference type="Proteomes" id="UP000003874"/>
    </source>
</evidence>
<comment type="caution">
    <text evidence="1">The sequence shown here is derived from an EMBL/GenBank/DDBJ whole genome shotgun (WGS) entry which is preliminary data.</text>
</comment>
<dbReference type="EMBL" id="AEQO01000104">
    <property type="protein sequence ID" value="EFV04895.1"/>
    <property type="molecule type" value="Genomic_DNA"/>
</dbReference>
<dbReference type="Proteomes" id="UP000003874">
    <property type="component" value="Unassembled WGS sequence"/>
</dbReference>
<accession>E6MN81</accession>
<protein>
    <submittedName>
        <fullName evidence="1">Uncharacterized protein</fullName>
    </submittedName>
</protein>
<reference evidence="1 2" key="1">
    <citation type="submission" date="2010-12" db="EMBL/GenBank/DDBJ databases">
        <authorList>
            <person name="Muzny D."/>
            <person name="Qin X."/>
            <person name="Deng J."/>
            <person name="Jiang H."/>
            <person name="Liu Y."/>
            <person name="Qu J."/>
            <person name="Song X.-Z."/>
            <person name="Zhang L."/>
            <person name="Thornton R."/>
            <person name="Coyle M."/>
            <person name="Francisco L."/>
            <person name="Jackson L."/>
            <person name="Javaid M."/>
            <person name="Korchina V."/>
            <person name="Kovar C."/>
            <person name="Mata R."/>
            <person name="Mathew T."/>
            <person name="Ngo R."/>
            <person name="Nguyen L."/>
            <person name="Nguyen N."/>
            <person name="Okwuonu G."/>
            <person name="Ongeri F."/>
            <person name="Pham C."/>
            <person name="Simmons D."/>
            <person name="Wilczek-Boney K."/>
            <person name="Hale W."/>
            <person name="Jakkamsetti A."/>
            <person name="Pham P."/>
            <person name="Ruth R."/>
            <person name="San Lucas F."/>
            <person name="Warren J."/>
            <person name="Zhang J."/>
            <person name="Zhao Z."/>
            <person name="Zhou C."/>
            <person name="Zhu D."/>
            <person name="Lee S."/>
            <person name="Bess C."/>
            <person name="Blankenburg K."/>
            <person name="Forbes L."/>
            <person name="Fu Q."/>
            <person name="Gubbala S."/>
            <person name="Hirani K."/>
            <person name="Jayaseelan J.C."/>
            <person name="Lara F."/>
            <person name="Munidasa M."/>
            <person name="Palculict T."/>
            <person name="Patil S."/>
            <person name="Pu L.-L."/>
            <person name="Saada N."/>
            <person name="Tang L."/>
            <person name="Weissenberger G."/>
            <person name="Zhu Y."/>
            <person name="Hemphill L."/>
            <person name="Shang Y."/>
            <person name="Youmans B."/>
            <person name="Ayvaz T."/>
            <person name="Ross M."/>
            <person name="Santibanez J."/>
            <person name="Aqrawi P."/>
            <person name="Gross S."/>
            <person name="Joshi V."/>
            <person name="Fowler G."/>
            <person name="Nazareth L."/>
            <person name="Reid J."/>
            <person name="Worley K."/>
            <person name="Petrosino J."/>
            <person name="Highlander S."/>
            <person name="Gibbs R."/>
        </authorList>
    </citation>
    <scope>NUCLEOTIDE SEQUENCE [LARGE SCALE GENOMIC DNA]</scope>
    <source>
        <strain evidence="1 2">DSM 15606</strain>
    </source>
</reference>
<dbReference type="HOGENOM" id="CLU_2701739_0_0_10"/>
<gene>
    <name evidence="1" type="ORF">HMPREF9420_0949</name>
</gene>
<evidence type="ECO:0000313" key="1">
    <source>
        <dbReference type="EMBL" id="EFV04895.1"/>
    </source>
</evidence>
<organism evidence="1 2">
    <name type="scientific">Segatella salivae DSM 15606</name>
    <dbReference type="NCBI Taxonomy" id="888832"/>
    <lineage>
        <taxon>Bacteria</taxon>
        <taxon>Pseudomonadati</taxon>
        <taxon>Bacteroidota</taxon>
        <taxon>Bacteroidia</taxon>
        <taxon>Bacteroidales</taxon>
        <taxon>Prevotellaceae</taxon>
        <taxon>Segatella</taxon>
    </lineage>
</organism>
<dbReference type="STRING" id="888832.HMPREF9420_0949"/>
<keyword evidence="2" id="KW-1185">Reference proteome</keyword>
<sequence>MKLNIQLECNCTKDNITNIFKILNEEMLPFSLTISKMKANRCTCALKCKAKNMKHFMKILYDNCIKDTAKESV</sequence>
<name>E6MN81_9BACT</name>